<dbReference type="Proteomes" id="UP000238326">
    <property type="component" value="Unassembled WGS sequence"/>
</dbReference>
<dbReference type="OrthoDB" id="5242510at2"/>
<keyword evidence="2" id="KW-1185">Reference proteome</keyword>
<protein>
    <recommendedName>
        <fullName evidence="3">DUF3445 domain-containing protein</fullName>
    </recommendedName>
</protein>
<proteinExistence type="predicted"/>
<dbReference type="InterPro" id="IPR021848">
    <property type="entry name" value="HODM_asu-like"/>
</dbReference>
<name>A0A2S9KI55_9BURK</name>
<reference evidence="1 2" key="1">
    <citation type="submission" date="2018-03" db="EMBL/GenBank/DDBJ databases">
        <title>Comparative genomics illustrates the genes involved in a hyperalkaliphilic mechanisms of Serpentinomonas isolated from highly-alkaline calcium-rich serpentinized springs.</title>
        <authorList>
            <person name="Suzuki S."/>
            <person name="Ishii S."/>
            <person name="Walworth N."/>
            <person name="Bird L."/>
            <person name="Kuenen J.G."/>
            <person name="Nealson K.H."/>
        </authorList>
    </citation>
    <scope>NUCLEOTIDE SEQUENCE [LARGE SCALE GENOMIC DNA]</scope>
    <source>
        <strain evidence="1 2">83</strain>
    </source>
</reference>
<gene>
    <name evidence="1" type="ORF">C6P61_03095</name>
</gene>
<organism evidence="1 2">
    <name type="scientific">Malikia spinosa</name>
    <dbReference type="NCBI Taxonomy" id="86180"/>
    <lineage>
        <taxon>Bacteria</taxon>
        <taxon>Pseudomonadati</taxon>
        <taxon>Pseudomonadota</taxon>
        <taxon>Betaproteobacteria</taxon>
        <taxon>Burkholderiales</taxon>
        <taxon>Comamonadaceae</taxon>
        <taxon>Malikia</taxon>
    </lineage>
</organism>
<dbReference type="Pfam" id="PF11927">
    <property type="entry name" value="HODM_asu-like"/>
    <property type="match status" value="1"/>
</dbReference>
<comment type="caution">
    <text evidence="1">The sequence shown here is derived from an EMBL/GenBank/DDBJ whole genome shotgun (WGS) entry which is preliminary data.</text>
</comment>
<evidence type="ECO:0008006" key="3">
    <source>
        <dbReference type="Google" id="ProtNLM"/>
    </source>
</evidence>
<evidence type="ECO:0000313" key="2">
    <source>
        <dbReference type="Proteomes" id="UP000238326"/>
    </source>
</evidence>
<evidence type="ECO:0000313" key="1">
    <source>
        <dbReference type="EMBL" id="PRD70131.1"/>
    </source>
</evidence>
<accession>A0A2S9KI55</accession>
<dbReference type="AlphaFoldDB" id="A0A2S9KI55"/>
<sequence length="359" mass="40761">MSIVFKPDETFRGDYSYRNSDEAILRFPFPFPDDQYMYSVNMEPHQPKGASAVYEHGFDVDEHYIAECRDKAITLERDPGRCQVLPHMQMAEWDTLELLMDSLSADYPEHFSLSKTGTDFGAHWTWINRPLGIEQSFVFGDAATLPCGSFEYITRQAQGDFAICDQREDNLFLDAGMVTSQADWSLDFNVGMSFMQWHGPVPLAHQAGVFERALKYLLMIRQGQPVRRLNWTMTVNPRLDTAPETFPEWGPDRASLTPENIGRKLHLRVELQTLWRLPRSNALLFPIRCYLASLDELVRVPKWGKRLSRVLATLPPPLAEYKGLSRFLPTAVAYLAAFDDGSAISKGTEAETAELAAAI</sequence>
<dbReference type="EMBL" id="PVLR01000007">
    <property type="protein sequence ID" value="PRD70131.1"/>
    <property type="molecule type" value="Genomic_DNA"/>
</dbReference>
<dbReference type="RefSeq" id="WP_105728460.1">
    <property type="nucleotide sequence ID" value="NZ_PVLR01000007.1"/>
</dbReference>